<dbReference type="InterPro" id="IPR036515">
    <property type="entry name" value="Transposase_17_sf"/>
</dbReference>
<organism evidence="1 2">
    <name type="scientific">Periplaneta americana</name>
    <name type="common">American cockroach</name>
    <name type="synonym">Blatta americana</name>
    <dbReference type="NCBI Taxonomy" id="6978"/>
    <lineage>
        <taxon>Eukaryota</taxon>
        <taxon>Metazoa</taxon>
        <taxon>Ecdysozoa</taxon>
        <taxon>Arthropoda</taxon>
        <taxon>Hexapoda</taxon>
        <taxon>Insecta</taxon>
        <taxon>Pterygota</taxon>
        <taxon>Neoptera</taxon>
        <taxon>Polyneoptera</taxon>
        <taxon>Dictyoptera</taxon>
        <taxon>Blattodea</taxon>
        <taxon>Blattoidea</taxon>
        <taxon>Blattidae</taxon>
        <taxon>Blattinae</taxon>
        <taxon>Periplaneta</taxon>
    </lineage>
</organism>
<dbReference type="Proteomes" id="UP001148838">
    <property type="component" value="Unassembled WGS sequence"/>
</dbReference>
<sequence length="97" mass="11143">MTCPQRTPVADAAVREAVAAEPHTGTRAVARNLLLNHMIVHRILKLPFKRHTTHAGNIGYQDLLTRILWADEYTFRSEGNINRRNEHRYVDINPSIM</sequence>
<reference evidence="1 2" key="1">
    <citation type="journal article" date="2022" name="Allergy">
        <title>Genome assembly and annotation of Periplaneta americana reveal a comprehensive cockroach allergen profile.</title>
        <authorList>
            <person name="Wang L."/>
            <person name="Xiong Q."/>
            <person name="Saelim N."/>
            <person name="Wang L."/>
            <person name="Nong W."/>
            <person name="Wan A.T."/>
            <person name="Shi M."/>
            <person name="Liu X."/>
            <person name="Cao Q."/>
            <person name="Hui J.H.L."/>
            <person name="Sookrung N."/>
            <person name="Leung T.F."/>
            <person name="Tungtrongchitr A."/>
            <person name="Tsui S.K.W."/>
        </authorList>
    </citation>
    <scope>NUCLEOTIDE SEQUENCE [LARGE SCALE GENOMIC DNA]</scope>
    <source>
        <strain evidence="1">PWHHKU_190912</strain>
    </source>
</reference>
<dbReference type="SUPFAM" id="SSF143422">
    <property type="entry name" value="Transposase IS200-like"/>
    <property type="match status" value="1"/>
</dbReference>
<name>A0ABQ8S5S2_PERAM</name>
<gene>
    <name evidence="1" type="ORF">ANN_26251</name>
</gene>
<evidence type="ECO:0000313" key="1">
    <source>
        <dbReference type="EMBL" id="KAJ4429248.1"/>
    </source>
</evidence>
<evidence type="ECO:0000313" key="2">
    <source>
        <dbReference type="Proteomes" id="UP001148838"/>
    </source>
</evidence>
<comment type="caution">
    <text evidence="1">The sequence shown here is derived from an EMBL/GenBank/DDBJ whole genome shotgun (WGS) entry which is preliminary data.</text>
</comment>
<accession>A0ABQ8S5S2</accession>
<protein>
    <submittedName>
        <fullName evidence="1">Uncharacterized protein</fullName>
    </submittedName>
</protein>
<proteinExistence type="predicted"/>
<keyword evidence="2" id="KW-1185">Reference proteome</keyword>
<dbReference type="EMBL" id="JAJSOF020000036">
    <property type="protein sequence ID" value="KAJ4429248.1"/>
    <property type="molecule type" value="Genomic_DNA"/>
</dbReference>